<evidence type="ECO:0000313" key="3">
    <source>
        <dbReference type="Proteomes" id="UP000218842"/>
    </source>
</evidence>
<evidence type="ECO:0000313" key="2">
    <source>
        <dbReference type="EMBL" id="PBJ40000.1"/>
    </source>
</evidence>
<name>A0A2A3LDQ9_MYCAV</name>
<organism evidence="2 3">
    <name type="scientific">Mycobacterium avium subsp. hominissuis</name>
    <dbReference type="NCBI Taxonomy" id="439334"/>
    <lineage>
        <taxon>Bacteria</taxon>
        <taxon>Bacillati</taxon>
        <taxon>Actinomycetota</taxon>
        <taxon>Actinomycetes</taxon>
        <taxon>Mycobacteriales</taxon>
        <taxon>Mycobacteriaceae</taxon>
        <taxon>Mycobacterium</taxon>
        <taxon>Mycobacterium avium complex (MAC)</taxon>
    </lineage>
</organism>
<reference evidence="2 3" key="1">
    <citation type="journal article" date="2017" name="Genome Biol. Evol.">
        <title>Population Structure and Local Adaptation of MAC Lung Disease Agent Mycobacterium avium subsp. hominissuis.</title>
        <authorList>
            <person name="Yano H."/>
            <person name="Iwamoto T."/>
            <person name="Nishiuchi Y."/>
            <person name="Nakajima C."/>
            <person name="Starkova D.A."/>
            <person name="Mokrousov I."/>
            <person name="Narvskaya O."/>
            <person name="Yoshida S."/>
            <person name="Arikawa K."/>
            <person name="Nakanishi N."/>
            <person name="Osaki K."/>
            <person name="Nakagawa I."/>
            <person name="Ato M."/>
            <person name="Suzuki Y."/>
            <person name="Maruyama F."/>
        </authorList>
    </citation>
    <scope>NUCLEOTIDE SEQUENCE [LARGE SCALE GENOMIC DNA]</scope>
    <source>
        <strain evidence="2 3">OCU466</strain>
    </source>
</reference>
<dbReference type="Proteomes" id="UP000218842">
    <property type="component" value="Unassembled WGS sequence"/>
</dbReference>
<dbReference type="EMBL" id="LBGZ01000014">
    <property type="protein sequence ID" value="PBJ40000.1"/>
    <property type="molecule type" value="Genomic_DNA"/>
</dbReference>
<gene>
    <name evidence="2" type="ORF">XV03_02700</name>
</gene>
<feature type="compositionally biased region" description="Polar residues" evidence="1">
    <location>
        <begin position="351"/>
        <end position="361"/>
    </location>
</feature>
<evidence type="ECO:0000256" key="1">
    <source>
        <dbReference type="SAM" id="MobiDB-lite"/>
    </source>
</evidence>
<protein>
    <submittedName>
        <fullName evidence="2">Uncharacterized protein</fullName>
    </submittedName>
</protein>
<comment type="caution">
    <text evidence="2">The sequence shown here is derived from an EMBL/GenBank/DDBJ whole genome shotgun (WGS) entry which is preliminary data.</text>
</comment>
<accession>A0A2A3LDQ9</accession>
<feature type="region of interest" description="Disordered" evidence="1">
    <location>
        <begin position="343"/>
        <end position="377"/>
    </location>
</feature>
<dbReference type="AlphaFoldDB" id="A0A2A3LDQ9"/>
<dbReference type="RefSeq" id="WP_084024223.1">
    <property type="nucleotide sequence ID" value="NZ_CP076851.1"/>
</dbReference>
<feature type="compositionally biased region" description="Basic and acidic residues" evidence="1">
    <location>
        <begin position="362"/>
        <end position="371"/>
    </location>
</feature>
<sequence>MATDQDVLSLDFDNRLRLARSLLECKTESGQSGEIDRLLWLSGLQKLLNVDRAVLVRPSISRRGQAIAQTLGLQILDIATVARRESVHAWLPERFGQIDGPACVAAEKRTDTQLKALGHIHAGVVAFLRYRSLQAPSYQSLSALVALGNAVRRGGALPRPTAEILAGHALQTLALAALQDAASWDTLPAEQIKWRIELALTVGSPDDTHVLSVLGAADRLMHHVIDDLHRGYASQGAHRVEVEIPNLRDAVTAAPRWLDRYLDLVIRLRNLSTVARQLPQTIELVCFDALLGDRAHESAAFDHLFTPEHKSLTTACLRMLTDIAGQELTQCLGSISALDFGRSAPPLPDRTATSTRSVSTESEARLARSAEPRSSPN</sequence>
<proteinExistence type="predicted"/>